<dbReference type="SUPFAM" id="SSF50729">
    <property type="entry name" value="PH domain-like"/>
    <property type="match status" value="1"/>
</dbReference>
<dbReference type="PANTHER" id="PTHR12752:SF2">
    <property type="entry name" value="PDZ AND PLECKSTRIN HOMOLOGY DOMAINS 1"/>
    <property type="match status" value="1"/>
</dbReference>
<protein>
    <submittedName>
        <fullName evidence="1">Uncharacterized protein</fullName>
    </submittedName>
</protein>
<feature type="non-terminal residue" evidence="1">
    <location>
        <position position="1"/>
    </location>
</feature>
<evidence type="ECO:0000313" key="1">
    <source>
        <dbReference type="EMBL" id="VTJ86482.1"/>
    </source>
</evidence>
<reference evidence="1" key="1">
    <citation type="submission" date="2019-04" db="EMBL/GenBank/DDBJ databases">
        <authorList>
            <person name="Alioto T."/>
            <person name="Alioto T."/>
        </authorList>
    </citation>
    <scope>NUCLEOTIDE SEQUENCE [LARGE SCALE GENOMIC DNA]</scope>
</reference>
<dbReference type="EMBL" id="CABDUW010002356">
    <property type="protein sequence ID" value="VTJ86482.1"/>
    <property type="molecule type" value="Genomic_DNA"/>
</dbReference>
<gene>
    <name evidence="1" type="ORF">MONAX_5E041961</name>
</gene>
<dbReference type="InterPro" id="IPR011993">
    <property type="entry name" value="PH-like_dom_sf"/>
</dbReference>
<organism evidence="1 2">
    <name type="scientific">Marmota monax</name>
    <name type="common">Woodchuck</name>
    <dbReference type="NCBI Taxonomy" id="9995"/>
    <lineage>
        <taxon>Eukaryota</taxon>
        <taxon>Metazoa</taxon>
        <taxon>Chordata</taxon>
        <taxon>Craniata</taxon>
        <taxon>Vertebrata</taxon>
        <taxon>Euteleostomi</taxon>
        <taxon>Mammalia</taxon>
        <taxon>Eutheria</taxon>
        <taxon>Euarchontoglires</taxon>
        <taxon>Glires</taxon>
        <taxon>Rodentia</taxon>
        <taxon>Sciuromorpha</taxon>
        <taxon>Sciuridae</taxon>
        <taxon>Xerinae</taxon>
        <taxon>Marmotini</taxon>
        <taxon>Marmota</taxon>
    </lineage>
</organism>
<dbReference type="Proteomes" id="UP000335636">
    <property type="component" value="Unassembled WGS sequence"/>
</dbReference>
<dbReference type="PANTHER" id="PTHR12752">
    <property type="entry name" value="PHOSPHOINOSITOL 3-PHOSPHATE-BINDING PROTEIN"/>
    <property type="match status" value="1"/>
</dbReference>
<evidence type="ECO:0000313" key="2">
    <source>
        <dbReference type="Proteomes" id="UP000335636"/>
    </source>
</evidence>
<sequence length="52" mass="5592">DEGKWPPLEVIKLEGAEVGIDSSLGKSFVFNCVPPPGNRSLCLCATSNQEMK</sequence>
<comment type="caution">
    <text evidence="1">The sequence shown here is derived from an EMBL/GenBank/DDBJ whole genome shotgun (WGS) entry which is preliminary data.</text>
</comment>
<keyword evidence="2" id="KW-1185">Reference proteome</keyword>
<name>A0A5E4CZU8_MARMO</name>
<feature type="non-terminal residue" evidence="1">
    <location>
        <position position="52"/>
    </location>
</feature>
<dbReference type="AlphaFoldDB" id="A0A5E4CZU8"/>
<accession>A0A5E4CZU8</accession>
<proteinExistence type="predicted"/>
<dbReference type="Gene3D" id="2.30.29.30">
    <property type="entry name" value="Pleckstrin-homology domain (PH domain)/Phosphotyrosine-binding domain (PTB)"/>
    <property type="match status" value="1"/>
</dbReference>